<dbReference type="Gene3D" id="3.40.30.10">
    <property type="entry name" value="Glutaredoxin"/>
    <property type="match status" value="1"/>
</dbReference>
<dbReference type="RefSeq" id="WP_264793114.1">
    <property type="nucleotide sequence ID" value="NZ_AP026867.1"/>
</dbReference>
<dbReference type="PANTHER" id="PTHR42852">
    <property type="entry name" value="THIOL:DISULFIDE INTERCHANGE PROTEIN DSBE"/>
    <property type="match status" value="1"/>
</dbReference>
<dbReference type="EMBL" id="AP026867">
    <property type="protein sequence ID" value="BDS11986.1"/>
    <property type="molecule type" value="Genomic_DNA"/>
</dbReference>
<dbReference type="PROSITE" id="PS51257">
    <property type="entry name" value="PROKAR_LIPOPROTEIN"/>
    <property type="match status" value="1"/>
</dbReference>
<dbReference type="InterPro" id="IPR036249">
    <property type="entry name" value="Thioredoxin-like_sf"/>
</dbReference>
<accession>A0A915YFD6</accession>
<evidence type="ECO:0000256" key="3">
    <source>
        <dbReference type="ARBA" id="ARBA00023157"/>
    </source>
</evidence>
<evidence type="ECO:0000256" key="1">
    <source>
        <dbReference type="ARBA" id="ARBA00004196"/>
    </source>
</evidence>
<feature type="domain" description="Thioredoxin" evidence="6">
    <location>
        <begin position="327"/>
        <end position="466"/>
    </location>
</feature>
<keyword evidence="4" id="KW-0676">Redox-active center</keyword>
<proteinExistence type="predicted"/>
<dbReference type="Pfam" id="PF00578">
    <property type="entry name" value="AhpC-TSA"/>
    <property type="match status" value="1"/>
</dbReference>
<dbReference type="GO" id="GO:0016209">
    <property type="term" value="F:antioxidant activity"/>
    <property type="evidence" value="ECO:0007669"/>
    <property type="project" value="InterPro"/>
</dbReference>
<dbReference type="KEGG" id="aup:AsAng_0027010"/>
<keyword evidence="3" id="KW-1015">Disulfide bond</keyword>
<evidence type="ECO:0000256" key="4">
    <source>
        <dbReference type="ARBA" id="ARBA00023284"/>
    </source>
</evidence>
<comment type="subcellular location">
    <subcellularLocation>
        <location evidence="1">Cell envelope</location>
    </subcellularLocation>
</comment>
<dbReference type="GO" id="GO:0016491">
    <property type="term" value="F:oxidoreductase activity"/>
    <property type="evidence" value="ECO:0007669"/>
    <property type="project" value="InterPro"/>
</dbReference>
<dbReference type="InterPro" id="IPR050553">
    <property type="entry name" value="Thioredoxin_ResA/DsbE_sf"/>
</dbReference>
<dbReference type="CDD" id="cd02966">
    <property type="entry name" value="TlpA_like_family"/>
    <property type="match status" value="1"/>
</dbReference>
<evidence type="ECO:0000256" key="2">
    <source>
        <dbReference type="ARBA" id="ARBA00022748"/>
    </source>
</evidence>
<reference evidence="7" key="1">
    <citation type="submission" date="2022-09" db="EMBL/GenBank/DDBJ databases">
        <title>Aureispira anguillicida sp. nov., isolated from Leptocephalus of Japanese eel Anguilla japonica.</title>
        <authorList>
            <person name="Yuasa K."/>
            <person name="Mekata T."/>
            <person name="Ikunari K."/>
        </authorList>
    </citation>
    <scope>NUCLEOTIDE SEQUENCE</scope>
    <source>
        <strain evidence="7">EL160426</strain>
    </source>
</reference>
<organism evidence="7 8">
    <name type="scientific">Aureispira anguillae</name>
    <dbReference type="NCBI Taxonomy" id="2864201"/>
    <lineage>
        <taxon>Bacteria</taxon>
        <taxon>Pseudomonadati</taxon>
        <taxon>Bacteroidota</taxon>
        <taxon>Saprospiria</taxon>
        <taxon>Saprospirales</taxon>
        <taxon>Saprospiraceae</taxon>
        <taxon>Aureispira</taxon>
    </lineage>
</organism>
<evidence type="ECO:0000313" key="7">
    <source>
        <dbReference type="EMBL" id="BDS11986.1"/>
    </source>
</evidence>
<dbReference type="InterPro" id="IPR017937">
    <property type="entry name" value="Thioredoxin_CS"/>
</dbReference>
<feature type="signal peptide" evidence="5">
    <location>
        <begin position="1"/>
        <end position="17"/>
    </location>
</feature>
<dbReference type="GO" id="GO:0017004">
    <property type="term" value="P:cytochrome complex assembly"/>
    <property type="evidence" value="ECO:0007669"/>
    <property type="project" value="UniProtKB-KW"/>
</dbReference>
<evidence type="ECO:0000313" key="8">
    <source>
        <dbReference type="Proteomes" id="UP001060919"/>
    </source>
</evidence>
<name>A0A915YFD6_9BACT</name>
<dbReference type="PANTHER" id="PTHR42852:SF6">
    <property type="entry name" value="THIOL:DISULFIDE INTERCHANGE PROTEIN DSBE"/>
    <property type="match status" value="1"/>
</dbReference>
<keyword evidence="2" id="KW-0201">Cytochrome c-type biogenesis</keyword>
<dbReference type="PROSITE" id="PS51352">
    <property type="entry name" value="THIOREDOXIN_2"/>
    <property type="match status" value="1"/>
</dbReference>
<dbReference type="InterPro" id="IPR013766">
    <property type="entry name" value="Thioredoxin_domain"/>
</dbReference>
<dbReference type="PROSITE" id="PS00194">
    <property type="entry name" value="THIOREDOXIN_1"/>
    <property type="match status" value="1"/>
</dbReference>
<gene>
    <name evidence="7" type="ORF">AsAng_0027010</name>
</gene>
<sequence length="466" mass="52271">MMRTWTILLLGCLLALACNNSKSTTTKLAKSIVLEVKIADTTNTIDSLRLFAWKDIQAEEIAVQAVTKSSAGIGCTFELGQQPRGMYYLGTSLRDLKPMLLGTEKALMLEGKTAKVSELKIVNSPLNKEYENLMKRVQGHNETFMTLMTDYNTAKGDKATRDKVKKRMGEEDLAKRKLLDSLRQKNSELARIMAFNAFQSYQNNGKSGQVEGSYFAESYFDFVDFSDTVYANLPFYYENIKNYATALTQIGLKGNQQVAALDSLFTKVKEENRLFKPTLVGAMFGMMGRNNQVFLKYGKIYLEKFKGDYPMLDKFVTEQVTKLKGAAGVGEVATNIKGKTPKGSTLSLTDLRGKYVLIDFWASWCGPCRRENPNVVRLYNKYKDKGFDILGVSLDNSKAKWEAAIAKDKLTWHHISDLKGWASELSKPYGVRGIPYTVLVDKEGKIIGKRLRGASLEAKLKEIFGS</sequence>
<feature type="chain" id="PRO_5037641108" evidence="5">
    <location>
        <begin position="18"/>
        <end position="466"/>
    </location>
</feature>
<evidence type="ECO:0000259" key="6">
    <source>
        <dbReference type="PROSITE" id="PS51352"/>
    </source>
</evidence>
<keyword evidence="8" id="KW-1185">Reference proteome</keyword>
<protein>
    <submittedName>
        <fullName evidence="7">TlpA family protein disulfide reductase</fullName>
    </submittedName>
</protein>
<dbReference type="GO" id="GO:0030313">
    <property type="term" value="C:cell envelope"/>
    <property type="evidence" value="ECO:0007669"/>
    <property type="project" value="UniProtKB-SubCell"/>
</dbReference>
<keyword evidence="5" id="KW-0732">Signal</keyword>
<dbReference type="InterPro" id="IPR000866">
    <property type="entry name" value="AhpC/TSA"/>
</dbReference>
<evidence type="ECO:0000256" key="5">
    <source>
        <dbReference type="SAM" id="SignalP"/>
    </source>
</evidence>
<dbReference type="Proteomes" id="UP001060919">
    <property type="component" value="Chromosome"/>
</dbReference>
<dbReference type="AlphaFoldDB" id="A0A915YFD6"/>
<dbReference type="SUPFAM" id="SSF52833">
    <property type="entry name" value="Thioredoxin-like"/>
    <property type="match status" value="1"/>
</dbReference>